<sequence length="165" mass="19242">MAIRKVNFEDIDSLINVTAKFMCNNGLNDLEGGHGKESYFYKIVEINNGNNFNEKTVFNLHLPKVILTDFSWAKLHATMKVFNNMDVISYLKLSFQLLFEEKEYALRPINTMIYICSTHFLKNVNDDAMKELKYKNDENSNDALKLFLDAFYLLQNSVCINQFIK</sequence>
<dbReference type="EMBL" id="CAJNOC010000773">
    <property type="protein sequence ID" value="CAF0801527.1"/>
    <property type="molecule type" value="Genomic_DNA"/>
</dbReference>
<organism evidence="1 2">
    <name type="scientific">Brachionus calyciflorus</name>
    <dbReference type="NCBI Taxonomy" id="104777"/>
    <lineage>
        <taxon>Eukaryota</taxon>
        <taxon>Metazoa</taxon>
        <taxon>Spiralia</taxon>
        <taxon>Gnathifera</taxon>
        <taxon>Rotifera</taxon>
        <taxon>Eurotatoria</taxon>
        <taxon>Monogononta</taxon>
        <taxon>Pseudotrocha</taxon>
        <taxon>Ploima</taxon>
        <taxon>Brachionidae</taxon>
        <taxon>Brachionus</taxon>
    </lineage>
</organism>
<comment type="caution">
    <text evidence="1">The sequence shown here is derived from an EMBL/GenBank/DDBJ whole genome shotgun (WGS) entry which is preliminary data.</text>
</comment>
<dbReference type="AlphaFoldDB" id="A0A813SS65"/>
<gene>
    <name evidence="1" type="ORF">OXX778_LOCUS6492</name>
</gene>
<evidence type="ECO:0000313" key="2">
    <source>
        <dbReference type="Proteomes" id="UP000663879"/>
    </source>
</evidence>
<proteinExistence type="predicted"/>
<name>A0A813SS65_9BILA</name>
<dbReference type="Proteomes" id="UP000663879">
    <property type="component" value="Unassembled WGS sequence"/>
</dbReference>
<protein>
    <submittedName>
        <fullName evidence="1">Uncharacterized protein</fullName>
    </submittedName>
</protein>
<evidence type="ECO:0000313" key="1">
    <source>
        <dbReference type="EMBL" id="CAF0801527.1"/>
    </source>
</evidence>
<reference evidence="1" key="1">
    <citation type="submission" date="2021-02" db="EMBL/GenBank/DDBJ databases">
        <authorList>
            <person name="Nowell W R."/>
        </authorList>
    </citation>
    <scope>NUCLEOTIDE SEQUENCE</scope>
    <source>
        <strain evidence="1">Ploen Becks lab</strain>
    </source>
</reference>
<accession>A0A813SS65</accession>
<keyword evidence="2" id="KW-1185">Reference proteome</keyword>